<feature type="domain" description="Inosine/uridine-preferring nucleoside hydrolase" evidence="3">
    <location>
        <begin position="7"/>
        <end position="301"/>
    </location>
</feature>
<sequence>MAPRIPLVIDTDPGIDDALAILLALASPEVDLRLVTTVHGNVNLDLTTENALRVLHLAGRSDVPVAAGARASLIHPQPQRAGHVHGAAGLGGVQLPPSPARLDPRPAVVALAELLMSSPDPVTVAPIGPLTNIALLLAVYPEAATRIGRLVVMGGSATRGGNVTAAAEFNIWSDPEAAAAVFGSTIPTVMVGLDVTLPTVLTVEGIARFAAAGPIGATAAAILQQYLDHARDAYGVPGVVVHDALALTEAIAPGSLDTVRRDVVVDTTLGAGRGQTLVDRRAASSAQTAVEVAEGVDSDAALEFLVSRLARLDGTEPLD</sequence>
<name>A0ABU2K2M7_9ACTN</name>
<protein>
    <submittedName>
        <fullName evidence="4">Nucleoside hydrolase</fullName>
    </submittedName>
</protein>
<dbReference type="InterPro" id="IPR036452">
    <property type="entry name" value="Ribo_hydro-like"/>
</dbReference>
<dbReference type="GO" id="GO:0016787">
    <property type="term" value="F:hydrolase activity"/>
    <property type="evidence" value="ECO:0007669"/>
    <property type="project" value="UniProtKB-KW"/>
</dbReference>
<dbReference type="InterPro" id="IPR023186">
    <property type="entry name" value="IUNH"/>
</dbReference>
<evidence type="ECO:0000256" key="1">
    <source>
        <dbReference type="ARBA" id="ARBA00022801"/>
    </source>
</evidence>
<dbReference type="Proteomes" id="UP001183222">
    <property type="component" value="Unassembled WGS sequence"/>
</dbReference>
<dbReference type="RefSeq" id="WP_311343190.1">
    <property type="nucleotide sequence ID" value="NZ_JAVREI010000001.1"/>
</dbReference>
<keyword evidence="5" id="KW-1185">Reference proteome</keyword>
<gene>
    <name evidence="4" type="ORF">RM425_00325</name>
</gene>
<evidence type="ECO:0000313" key="4">
    <source>
        <dbReference type="EMBL" id="MDT0274337.1"/>
    </source>
</evidence>
<organism evidence="4 5">
    <name type="scientific">Blastococcus goldschmidtiae</name>
    <dbReference type="NCBI Taxonomy" id="3075546"/>
    <lineage>
        <taxon>Bacteria</taxon>
        <taxon>Bacillati</taxon>
        <taxon>Actinomycetota</taxon>
        <taxon>Actinomycetes</taxon>
        <taxon>Geodermatophilales</taxon>
        <taxon>Geodermatophilaceae</taxon>
        <taxon>Blastococcus</taxon>
    </lineage>
</organism>
<keyword evidence="1 4" id="KW-0378">Hydrolase</keyword>
<dbReference type="PANTHER" id="PTHR12304">
    <property type="entry name" value="INOSINE-URIDINE PREFERRING NUCLEOSIDE HYDROLASE"/>
    <property type="match status" value="1"/>
</dbReference>
<proteinExistence type="predicted"/>
<dbReference type="InterPro" id="IPR001910">
    <property type="entry name" value="Inosine/uridine_hydrolase_dom"/>
</dbReference>
<evidence type="ECO:0000259" key="3">
    <source>
        <dbReference type="Pfam" id="PF01156"/>
    </source>
</evidence>
<dbReference type="PANTHER" id="PTHR12304:SF4">
    <property type="entry name" value="URIDINE NUCLEOSIDASE"/>
    <property type="match status" value="1"/>
</dbReference>
<dbReference type="EMBL" id="JAVREI010000001">
    <property type="protein sequence ID" value="MDT0274337.1"/>
    <property type="molecule type" value="Genomic_DNA"/>
</dbReference>
<keyword evidence="2" id="KW-0326">Glycosidase</keyword>
<dbReference type="Pfam" id="PF01156">
    <property type="entry name" value="IU_nuc_hydro"/>
    <property type="match status" value="1"/>
</dbReference>
<dbReference type="SUPFAM" id="SSF53590">
    <property type="entry name" value="Nucleoside hydrolase"/>
    <property type="match status" value="1"/>
</dbReference>
<reference evidence="5" key="1">
    <citation type="submission" date="2023-07" db="EMBL/GenBank/DDBJ databases">
        <title>30 novel species of actinomycetes from the DSMZ collection.</title>
        <authorList>
            <person name="Nouioui I."/>
        </authorList>
    </citation>
    <scope>NUCLEOTIDE SEQUENCE [LARGE SCALE GENOMIC DNA]</scope>
    <source>
        <strain evidence="5">DSM 46792</strain>
    </source>
</reference>
<dbReference type="Gene3D" id="3.90.245.10">
    <property type="entry name" value="Ribonucleoside hydrolase-like"/>
    <property type="match status" value="1"/>
</dbReference>
<comment type="caution">
    <text evidence="4">The sequence shown here is derived from an EMBL/GenBank/DDBJ whole genome shotgun (WGS) entry which is preliminary data.</text>
</comment>
<evidence type="ECO:0000256" key="2">
    <source>
        <dbReference type="ARBA" id="ARBA00023295"/>
    </source>
</evidence>
<accession>A0ABU2K2M7</accession>
<evidence type="ECO:0000313" key="5">
    <source>
        <dbReference type="Proteomes" id="UP001183222"/>
    </source>
</evidence>